<dbReference type="EMBL" id="JACDTQ010002713">
    <property type="protein sequence ID" value="KAF5916424.1"/>
    <property type="molecule type" value="Genomic_DNA"/>
</dbReference>
<dbReference type="AlphaFoldDB" id="A0A7J7ELB8"/>
<keyword evidence="2" id="KW-1133">Transmembrane helix</keyword>
<organism evidence="3 4">
    <name type="scientific">Diceros bicornis minor</name>
    <name type="common">South-central black rhinoceros</name>
    <dbReference type="NCBI Taxonomy" id="77932"/>
    <lineage>
        <taxon>Eukaryota</taxon>
        <taxon>Metazoa</taxon>
        <taxon>Chordata</taxon>
        <taxon>Craniata</taxon>
        <taxon>Vertebrata</taxon>
        <taxon>Euteleostomi</taxon>
        <taxon>Mammalia</taxon>
        <taxon>Eutheria</taxon>
        <taxon>Laurasiatheria</taxon>
        <taxon>Perissodactyla</taxon>
        <taxon>Rhinocerotidae</taxon>
        <taxon>Diceros</taxon>
    </lineage>
</organism>
<evidence type="ECO:0000256" key="1">
    <source>
        <dbReference type="SAM" id="MobiDB-lite"/>
    </source>
</evidence>
<gene>
    <name evidence="3" type="ORF">HPG69_006828</name>
</gene>
<evidence type="ECO:0000313" key="3">
    <source>
        <dbReference type="EMBL" id="KAF5916424.1"/>
    </source>
</evidence>
<sequence length="110" mass="12008">REDVLQTSLGLLNSVLENVRGQSGPLLRNTGPDHGANSHQGPPSADEKQPSPDPATLGEETSPGIHRCSHSVIRTEYRRLTMEFGLILVFLVAILRGNLWRTGDLDDVRG</sequence>
<evidence type="ECO:0000313" key="4">
    <source>
        <dbReference type="Proteomes" id="UP000551758"/>
    </source>
</evidence>
<keyword evidence="2" id="KW-0812">Transmembrane</keyword>
<feature type="transmembrane region" description="Helical" evidence="2">
    <location>
        <begin position="80"/>
        <end position="100"/>
    </location>
</feature>
<comment type="caution">
    <text evidence="3">The sequence shown here is derived from an EMBL/GenBank/DDBJ whole genome shotgun (WGS) entry which is preliminary data.</text>
</comment>
<reference evidence="3 4" key="1">
    <citation type="journal article" date="2020" name="Mol. Biol. Evol.">
        <title>Interspecific Gene Flow and the Evolution of Specialization in Black and White Rhinoceros.</title>
        <authorList>
            <person name="Moodley Y."/>
            <person name="Westbury M.V."/>
            <person name="Russo I.M."/>
            <person name="Gopalakrishnan S."/>
            <person name="Rakotoarivelo A."/>
            <person name="Olsen R.A."/>
            <person name="Prost S."/>
            <person name="Tunstall T."/>
            <person name="Ryder O.A."/>
            <person name="Dalen L."/>
            <person name="Bruford M.W."/>
        </authorList>
    </citation>
    <scope>NUCLEOTIDE SEQUENCE [LARGE SCALE GENOMIC DNA]</scope>
    <source>
        <strain evidence="3">SBR-YM</strain>
        <tissue evidence="3">Skin</tissue>
    </source>
</reference>
<keyword evidence="4" id="KW-1185">Reference proteome</keyword>
<feature type="region of interest" description="Disordered" evidence="1">
    <location>
        <begin position="21"/>
        <end position="66"/>
    </location>
</feature>
<evidence type="ECO:0000256" key="2">
    <source>
        <dbReference type="SAM" id="Phobius"/>
    </source>
</evidence>
<keyword evidence="2" id="KW-0472">Membrane</keyword>
<protein>
    <submittedName>
        <fullName evidence="3">Uncharacterized protein</fullName>
    </submittedName>
</protein>
<proteinExistence type="predicted"/>
<accession>A0A7J7ELB8</accession>
<dbReference type="Proteomes" id="UP000551758">
    <property type="component" value="Unassembled WGS sequence"/>
</dbReference>
<name>A0A7J7ELB8_DICBM</name>
<feature type="non-terminal residue" evidence="3">
    <location>
        <position position="1"/>
    </location>
</feature>